<dbReference type="AlphaFoldDB" id="A0A137ZZI0"/>
<organism evidence="9 10">
    <name type="scientific">Tsukamurella pseudospumae</name>
    <dbReference type="NCBI Taxonomy" id="239498"/>
    <lineage>
        <taxon>Bacteria</taxon>
        <taxon>Bacillati</taxon>
        <taxon>Actinomycetota</taxon>
        <taxon>Actinomycetes</taxon>
        <taxon>Mycobacteriales</taxon>
        <taxon>Tsukamurellaceae</taxon>
        <taxon>Tsukamurella</taxon>
    </lineage>
</organism>
<protein>
    <recommendedName>
        <fullName evidence="11">LppX_LprAFG lipoprotein</fullName>
    </recommendedName>
</protein>
<evidence type="ECO:0000313" key="10">
    <source>
        <dbReference type="Proteomes" id="UP000070258"/>
    </source>
</evidence>
<dbReference type="EMBL" id="LSRF01000058">
    <property type="protein sequence ID" value="KXP03600.1"/>
    <property type="molecule type" value="Genomic_DNA"/>
</dbReference>
<evidence type="ECO:0000256" key="4">
    <source>
        <dbReference type="ARBA" id="ARBA00022729"/>
    </source>
</evidence>
<keyword evidence="5" id="KW-0564">Palmitate</keyword>
<dbReference type="Pfam" id="PF07161">
    <property type="entry name" value="LppX_LprAFG"/>
    <property type="match status" value="1"/>
</dbReference>
<dbReference type="Gene3D" id="2.50.20.20">
    <property type="match status" value="1"/>
</dbReference>
<dbReference type="InterPro" id="IPR009830">
    <property type="entry name" value="LppX/LprAFG"/>
</dbReference>
<keyword evidence="6" id="KW-0449">Lipoprotein</keyword>
<gene>
    <name evidence="9" type="ORF">AXK60_17495</name>
</gene>
<dbReference type="STRING" id="239498.AXK60_17495"/>
<feature type="chain" id="PRO_5039473002" description="LppX_LprAFG lipoprotein" evidence="8">
    <location>
        <begin position="20"/>
        <end position="252"/>
    </location>
</feature>
<keyword evidence="3" id="KW-0472">Membrane</keyword>
<comment type="caution">
    <text evidence="9">The sequence shown here is derived from an EMBL/GenBank/DDBJ whole genome shotgun (WGS) entry which is preliminary data.</text>
</comment>
<dbReference type="Proteomes" id="UP000070258">
    <property type="component" value="Unassembled WGS sequence"/>
</dbReference>
<comment type="similarity">
    <text evidence="2">Belongs to the LppX/LprAFG lipoprotein family.</text>
</comment>
<feature type="region of interest" description="Disordered" evidence="7">
    <location>
        <begin position="227"/>
        <end position="252"/>
    </location>
</feature>
<evidence type="ECO:0000313" key="9">
    <source>
        <dbReference type="EMBL" id="KXP03600.1"/>
    </source>
</evidence>
<evidence type="ECO:0000256" key="3">
    <source>
        <dbReference type="ARBA" id="ARBA00022475"/>
    </source>
</evidence>
<evidence type="ECO:0000256" key="7">
    <source>
        <dbReference type="SAM" id="MobiDB-lite"/>
    </source>
</evidence>
<evidence type="ECO:0000256" key="6">
    <source>
        <dbReference type="ARBA" id="ARBA00023288"/>
    </source>
</evidence>
<accession>A0A137ZZI0</accession>
<dbReference type="SUPFAM" id="SSF89392">
    <property type="entry name" value="Prokaryotic lipoproteins and lipoprotein localization factors"/>
    <property type="match status" value="1"/>
</dbReference>
<evidence type="ECO:0000256" key="1">
    <source>
        <dbReference type="ARBA" id="ARBA00004196"/>
    </source>
</evidence>
<keyword evidence="4 8" id="KW-0732">Signal</keyword>
<sequence>MAIIATVAAATLGFTACTAGEADGTPAGSATTDVTALVQSALSTARAVESVHFVLTTSGSLERQQVISARGDLVVRPKTSAKGTAVVRANGDADAQFVLVDDTMYADIGGKGFVAHRAGTAFYDVGALFDPKDGIPDILEHLGSAAIAGDEQIDGTATTRVTGTAKASDLAELAGIRAAYGRDSAPAPTTIWIQKSAPHHVIRISGAPRTNTEVRVDLSGWGVRPDIAAPTTRAVPSGPTSPPPGATAKPAK</sequence>
<proteinExistence type="inferred from homology"/>
<dbReference type="InterPro" id="IPR029046">
    <property type="entry name" value="LolA/LolB/LppX"/>
</dbReference>
<feature type="signal peptide" evidence="8">
    <location>
        <begin position="1"/>
        <end position="19"/>
    </location>
</feature>
<dbReference type="CDD" id="cd16334">
    <property type="entry name" value="LppX-like"/>
    <property type="match status" value="1"/>
</dbReference>
<comment type="subcellular location">
    <subcellularLocation>
        <location evidence="1">Cell envelope</location>
    </subcellularLocation>
</comment>
<keyword evidence="3" id="KW-1003">Cell membrane</keyword>
<evidence type="ECO:0008006" key="11">
    <source>
        <dbReference type="Google" id="ProtNLM"/>
    </source>
</evidence>
<name>A0A137ZZI0_9ACTN</name>
<reference evidence="10" key="1">
    <citation type="submission" date="2016-02" db="EMBL/GenBank/DDBJ databases">
        <authorList>
            <person name="Wen L."/>
            <person name="He K."/>
            <person name="Yang H."/>
        </authorList>
    </citation>
    <scope>NUCLEOTIDE SEQUENCE [LARGE SCALE GENOMIC DNA]</scope>
    <source>
        <strain evidence="10">JCM 15929</strain>
    </source>
</reference>
<dbReference type="GO" id="GO:0030313">
    <property type="term" value="C:cell envelope"/>
    <property type="evidence" value="ECO:0007669"/>
    <property type="project" value="UniProtKB-SubCell"/>
</dbReference>
<evidence type="ECO:0000256" key="5">
    <source>
        <dbReference type="ARBA" id="ARBA00023139"/>
    </source>
</evidence>
<evidence type="ECO:0000256" key="8">
    <source>
        <dbReference type="SAM" id="SignalP"/>
    </source>
</evidence>
<evidence type="ECO:0000256" key="2">
    <source>
        <dbReference type="ARBA" id="ARBA00009194"/>
    </source>
</evidence>